<dbReference type="GO" id="GO:0005886">
    <property type="term" value="C:plasma membrane"/>
    <property type="evidence" value="ECO:0007669"/>
    <property type="project" value="TreeGrafter"/>
</dbReference>
<proteinExistence type="inferred from homology"/>
<dbReference type="GO" id="GO:0098796">
    <property type="term" value="C:membrane protein complex"/>
    <property type="evidence" value="ECO:0007669"/>
    <property type="project" value="UniProtKB-ARBA"/>
</dbReference>
<dbReference type="PROSITE" id="PS50893">
    <property type="entry name" value="ABC_TRANSPORTER_2"/>
    <property type="match status" value="1"/>
</dbReference>
<keyword evidence="2" id="KW-0547">Nucleotide-binding</keyword>
<dbReference type="Pfam" id="PF00005">
    <property type="entry name" value="ABC_tran"/>
    <property type="match status" value="1"/>
</dbReference>
<dbReference type="Proteomes" id="UP000427906">
    <property type="component" value="Chromosome"/>
</dbReference>
<feature type="domain" description="ABC transporter" evidence="5">
    <location>
        <begin position="6"/>
        <end position="221"/>
    </location>
</feature>
<dbReference type="InterPro" id="IPR003439">
    <property type="entry name" value="ABC_transporter-like_ATP-bd"/>
</dbReference>
<evidence type="ECO:0000256" key="1">
    <source>
        <dbReference type="ARBA" id="ARBA00022448"/>
    </source>
</evidence>
<dbReference type="SUPFAM" id="SSF52540">
    <property type="entry name" value="P-loop containing nucleoside triphosphate hydrolases"/>
    <property type="match status" value="1"/>
</dbReference>
<dbReference type="AlphaFoldDB" id="A0A5K7YTH7"/>
<keyword evidence="3 6" id="KW-0067">ATP-binding</keyword>
<dbReference type="GO" id="GO:0022857">
    <property type="term" value="F:transmembrane transporter activity"/>
    <property type="evidence" value="ECO:0007669"/>
    <property type="project" value="TreeGrafter"/>
</dbReference>
<dbReference type="KEGG" id="dalk:DSCA_58680"/>
<comment type="similarity">
    <text evidence="4">Belongs to the ABC transporter superfamily. Macrolide exporter (TC 3.A.1.122) family.</text>
</comment>
<keyword evidence="1" id="KW-0813">Transport</keyword>
<dbReference type="SMART" id="SM00382">
    <property type="entry name" value="AAA"/>
    <property type="match status" value="1"/>
</dbReference>
<evidence type="ECO:0000256" key="2">
    <source>
        <dbReference type="ARBA" id="ARBA00022741"/>
    </source>
</evidence>
<organism evidence="6 7">
    <name type="scientific">Desulfosarcina alkanivorans</name>
    <dbReference type="NCBI Taxonomy" id="571177"/>
    <lineage>
        <taxon>Bacteria</taxon>
        <taxon>Pseudomonadati</taxon>
        <taxon>Thermodesulfobacteriota</taxon>
        <taxon>Desulfobacteria</taxon>
        <taxon>Desulfobacterales</taxon>
        <taxon>Desulfosarcinaceae</taxon>
        <taxon>Desulfosarcina</taxon>
    </lineage>
</organism>
<dbReference type="FunFam" id="3.40.50.300:FF:000032">
    <property type="entry name" value="Export ABC transporter ATP-binding protein"/>
    <property type="match status" value="1"/>
</dbReference>
<dbReference type="CDD" id="cd03255">
    <property type="entry name" value="ABC_MJ0796_LolCDE_FtsE"/>
    <property type="match status" value="1"/>
</dbReference>
<accession>A0A5K7YTH7</accession>
<dbReference type="EMBL" id="AP021874">
    <property type="protein sequence ID" value="BBO71938.1"/>
    <property type="molecule type" value="Genomic_DNA"/>
</dbReference>
<dbReference type="InterPro" id="IPR027417">
    <property type="entry name" value="P-loop_NTPase"/>
</dbReference>
<protein>
    <submittedName>
        <fullName evidence="6">ABC transporter ATP-binding protein</fullName>
    </submittedName>
</protein>
<keyword evidence="7" id="KW-1185">Reference proteome</keyword>
<dbReference type="GO" id="GO:0005524">
    <property type="term" value="F:ATP binding"/>
    <property type="evidence" value="ECO:0007669"/>
    <property type="project" value="UniProtKB-KW"/>
</dbReference>
<evidence type="ECO:0000256" key="3">
    <source>
        <dbReference type="ARBA" id="ARBA00022840"/>
    </source>
</evidence>
<evidence type="ECO:0000259" key="5">
    <source>
        <dbReference type="PROSITE" id="PS50893"/>
    </source>
</evidence>
<dbReference type="Gene3D" id="3.40.50.300">
    <property type="entry name" value="P-loop containing nucleotide triphosphate hydrolases"/>
    <property type="match status" value="1"/>
</dbReference>
<name>A0A5K7YTH7_9BACT</name>
<dbReference type="InterPro" id="IPR015854">
    <property type="entry name" value="ABC_transpr_LolD-like"/>
</dbReference>
<reference evidence="6 7" key="1">
    <citation type="submission" date="2019-11" db="EMBL/GenBank/DDBJ databases">
        <title>Comparative genomics of hydrocarbon-degrading Desulfosarcina strains.</title>
        <authorList>
            <person name="Watanabe M."/>
            <person name="Kojima H."/>
            <person name="Fukui M."/>
        </authorList>
    </citation>
    <scope>NUCLEOTIDE SEQUENCE [LARGE SCALE GENOMIC DNA]</scope>
    <source>
        <strain evidence="6 7">PL12</strain>
    </source>
</reference>
<evidence type="ECO:0000256" key="4">
    <source>
        <dbReference type="ARBA" id="ARBA00038388"/>
    </source>
</evidence>
<evidence type="ECO:0000313" key="6">
    <source>
        <dbReference type="EMBL" id="BBO71938.1"/>
    </source>
</evidence>
<dbReference type="InterPro" id="IPR017911">
    <property type="entry name" value="MacB-like_ATP-bd"/>
</dbReference>
<dbReference type="InterPro" id="IPR003593">
    <property type="entry name" value="AAA+_ATPase"/>
</dbReference>
<dbReference type="GO" id="GO:0016887">
    <property type="term" value="F:ATP hydrolysis activity"/>
    <property type="evidence" value="ECO:0007669"/>
    <property type="project" value="InterPro"/>
</dbReference>
<evidence type="ECO:0000313" key="7">
    <source>
        <dbReference type="Proteomes" id="UP000427906"/>
    </source>
</evidence>
<dbReference type="PANTHER" id="PTHR24220">
    <property type="entry name" value="IMPORT ATP-BINDING PROTEIN"/>
    <property type="match status" value="1"/>
</dbReference>
<sequence>MAVSARRLTRVYTVGSAQVTGVDGIDLSIPSGQMVVLKGHSGSGKSTLLSLLAGLDRLSSGRLTVAGRDLNHCSEADLTDFRRNAVGMIFQAFNLLPTLTVLENVCLPAMLAGRPQGPTRSSAAELLAGLGLGNRLAHRPRQLSGGEMQRTAIARALINDPAIVLADEPTGNLDSSNARKVMGLLADLNRQSRRTVVVATHSDLADAYASVILTMQDGRVVS</sequence>
<gene>
    <name evidence="6" type="ORF">DSCA_58680</name>
</gene>